<feature type="region of interest" description="Disordered" evidence="1">
    <location>
        <begin position="932"/>
        <end position="991"/>
    </location>
</feature>
<evidence type="ECO:0000256" key="1">
    <source>
        <dbReference type="SAM" id="MobiDB-lite"/>
    </source>
</evidence>
<reference evidence="2 3" key="1">
    <citation type="journal article" date="2019" name="Sci. Rep.">
        <title>Orb-weaving spider Araneus ventricosus genome elucidates the spidroin gene catalogue.</title>
        <authorList>
            <person name="Kono N."/>
            <person name="Nakamura H."/>
            <person name="Ohtoshi R."/>
            <person name="Moran D.A.P."/>
            <person name="Shinohara A."/>
            <person name="Yoshida Y."/>
            <person name="Fujiwara M."/>
            <person name="Mori M."/>
            <person name="Tomita M."/>
            <person name="Arakawa K."/>
        </authorList>
    </citation>
    <scope>NUCLEOTIDE SEQUENCE [LARGE SCALE GENOMIC DNA]</scope>
</reference>
<name>A0A4Y2P9C4_ARAVE</name>
<proteinExistence type="predicted"/>
<dbReference type="EMBL" id="BGPR01010605">
    <property type="protein sequence ID" value="GBN47030.1"/>
    <property type="molecule type" value="Genomic_DNA"/>
</dbReference>
<protein>
    <submittedName>
        <fullName evidence="2">Uncharacterized protein</fullName>
    </submittedName>
</protein>
<dbReference type="OrthoDB" id="6432311at2759"/>
<feature type="compositionally biased region" description="Polar residues" evidence="1">
    <location>
        <begin position="947"/>
        <end position="970"/>
    </location>
</feature>
<keyword evidence="3" id="KW-1185">Reference proteome</keyword>
<dbReference type="AlphaFoldDB" id="A0A4Y2P9C4"/>
<evidence type="ECO:0000313" key="2">
    <source>
        <dbReference type="EMBL" id="GBN47030.1"/>
    </source>
</evidence>
<comment type="caution">
    <text evidence="2">The sequence shown here is derived from an EMBL/GenBank/DDBJ whole genome shotgun (WGS) entry which is preliminary data.</text>
</comment>
<gene>
    <name evidence="2" type="ORF">AVEN_263017_1</name>
</gene>
<evidence type="ECO:0000313" key="3">
    <source>
        <dbReference type="Proteomes" id="UP000499080"/>
    </source>
</evidence>
<organism evidence="2 3">
    <name type="scientific">Araneus ventricosus</name>
    <name type="common">Orbweaver spider</name>
    <name type="synonym">Epeira ventricosa</name>
    <dbReference type="NCBI Taxonomy" id="182803"/>
    <lineage>
        <taxon>Eukaryota</taxon>
        <taxon>Metazoa</taxon>
        <taxon>Ecdysozoa</taxon>
        <taxon>Arthropoda</taxon>
        <taxon>Chelicerata</taxon>
        <taxon>Arachnida</taxon>
        <taxon>Araneae</taxon>
        <taxon>Araneomorphae</taxon>
        <taxon>Entelegynae</taxon>
        <taxon>Araneoidea</taxon>
        <taxon>Araneidae</taxon>
        <taxon>Araneus</taxon>
    </lineage>
</organism>
<sequence length="1232" mass="140951">MKWKRSAKDQDGTVSKRLRMDVNVTSNEDSEFPSDLQNESIQDELHNACQTKRYIPHHLLELMYQLDLSVLCSLRKSTYENKYPLLSLAFKDSEIDKFNDIALRYEEKSIHIRIENVDKYYTDNDINYAKLFTKGKQSFSINSYFDSFVKHLTSKLDSSLDNIEYLVIYTNSGLDLTEEKELRKGRSRNFYPFKFDSINLDLTEEKRLNKGRSKDFYSFKFDSIDIKKKRYKILRDCSCINGNGLYRFAQEETTREKLLSLLKLLPSLQEEKEGRLSNENERETKEKFLDKLIFAVNQPNKEELNSIIRNEIDKSHNVPYNYEKLHEIALRWSESHEFGTITKGVMEKLLGDIKNNRSRCQKIQKNIGEEIKFAKSVVGREGTSAFYQFLVFLVKGKGRKCLEVLKREGINLSSISGILSGAGGNAAKAFKDLYDLWFDAEGNKTKYLKTLEEKEINLANISSVLNKARIEAAKAFKDLYDRWFNQDGEKTRYLIKLEENRVDLARISSILSGAGGNAAKAFNDLYDLWFDAEGNKTKYLKTLEEKEINLVSMSSILHRAGGNAAKAFKDLYNLWFDAKGNETQYLKTLGAEGINLTNMSSVLAGAGANAAEAFKDLHDSWFDGKGNIKQYLKHFIEKKDEKESFTLHNLSSMLSGAGINAEDAFKKLHDVCFNDEGKRTELLDDFYKVGFNASNLSCVLRGARARVSSLLKKLHSVCFNKKKEKTKLLDDFYKAGFKSSDLCSILSGAAGSLEKFHNFCFMGETKEYLNHFFREGFTPTDLSRVLHGARANVCSALKDFHDAYFDQTGNKARLLDDFYKKGFRPIDLSNVLSLTGNNATLILRNFHRLCFNKENYLNHFLAKKKLFTPQNLSKMLEGIGTKVCLTFEKLHDLCFDKAGNKTSYLNDLIEHHPSREIPNILREKIRKAPSTFLDGQNISEEGKATNAGPTLSNSYERTEQEQNLDSLQQSDPKRKTQKGSTNRSKNRQDDKILDTVAGRSCSLRDLSPKQIHFEQQLDSATNSLPSNLIYTKGYKTLSGLSNYIAEIKGVFAVHLVTSNHVIAIYRTDDNYTYFDTNAAFVSGLKRVDQLMQVVEKAVKFAGYEVGEKGFLIEHFDVDKANDLLSDEDKQVLTKEIETERQLLPEQDKDIRFIKINGQELSRVHLYNFGTKINVEGDVPLLISSDMNLSSKKFQDHLDKKEISMTAREYLDHLKDSKNVEEVIQATKIQFLS</sequence>
<accession>A0A4Y2P9C4</accession>
<dbReference type="Proteomes" id="UP000499080">
    <property type="component" value="Unassembled WGS sequence"/>
</dbReference>